<dbReference type="SUPFAM" id="SSF56672">
    <property type="entry name" value="DNA/RNA polymerases"/>
    <property type="match status" value="1"/>
</dbReference>
<dbReference type="GO" id="GO:0016787">
    <property type="term" value="F:hydrolase activity"/>
    <property type="evidence" value="ECO:0007669"/>
    <property type="project" value="UniProtKB-KW"/>
</dbReference>
<evidence type="ECO:0000313" key="9">
    <source>
        <dbReference type="Proteomes" id="UP001165121"/>
    </source>
</evidence>
<dbReference type="OrthoDB" id="116078at2759"/>
<accession>A0A9W6WZ88</accession>
<sequence>MGTDPPIKQRPYRVSNAEVEIMEAEIDQYLEFDLLRLSYPSGTITPRLETLQGCWFYIEDEEVLWGRDQIAFLGHIVTPTGILPNPEKVKAIMNAARPQAPHTVHTFLGFTSYFRRRIIEPTILVYPDFSHYFKLYVDSSRLAVEAYLMQTVDGGKRVVAYASKLLVGSEKNWIYKTDGTSENECWGIVWATRKFRCYLDRTEFGLYTDHKALVWVFNENTRTTNAKLARWAMELS</sequence>
<protein>
    <submittedName>
        <fullName evidence="8">Unnamed protein product</fullName>
    </submittedName>
</protein>
<dbReference type="FunFam" id="3.10.20.370:FF:000001">
    <property type="entry name" value="Retrovirus-related Pol polyprotein from transposon 17.6-like protein"/>
    <property type="match status" value="1"/>
</dbReference>
<dbReference type="GO" id="GO:0003964">
    <property type="term" value="F:RNA-directed DNA polymerase activity"/>
    <property type="evidence" value="ECO:0007669"/>
    <property type="project" value="UniProtKB-KW"/>
</dbReference>
<proteinExistence type="predicted"/>
<evidence type="ECO:0000256" key="6">
    <source>
        <dbReference type="ARBA" id="ARBA00022918"/>
    </source>
</evidence>
<dbReference type="PANTHER" id="PTHR37984">
    <property type="entry name" value="PROTEIN CBG26694"/>
    <property type="match status" value="1"/>
</dbReference>
<keyword evidence="1" id="KW-0808">Transferase</keyword>
<dbReference type="EMBL" id="BSXT01000266">
    <property type="protein sequence ID" value="GMF22906.1"/>
    <property type="molecule type" value="Genomic_DNA"/>
</dbReference>
<reference evidence="8" key="1">
    <citation type="submission" date="2023-04" db="EMBL/GenBank/DDBJ databases">
        <title>Phytophthora fragariaefolia NBRC 109709.</title>
        <authorList>
            <person name="Ichikawa N."/>
            <person name="Sato H."/>
            <person name="Tonouchi N."/>
        </authorList>
    </citation>
    <scope>NUCLEOTIDE SEQUENCE</scope>
    <source>
        <strain evidence="8">NBRC 109709</strain>
    </source>
</reference>
<dbReference type="AlphaFoldDB" id="A0A9W6WZ88"/>
<organism evidence="8 9">
    <name type="scientific">Phytophthora fragariaefolia</name>
    <dbReference type="NCBI Taxonomy" id="1490495"/>
    <lineage>
        <taxon>Eukaryota</taxon>
        <taxon>Sar</taxon>
        <taxon>Stramenopiles</taxon>
        <taxon>Oomycota</taxon>
        <taxon>Peronosporomycetes</taxon>
        <taxon>Peronosporales</taxon>
        <taxon>Peronosporaceae</taxon>
        <taxon>Phytophthora</taxon>
    </lineage>
</organism>
<evidence type="ECO:0000256" key="2">
    <source>
        <dbReference type="ARBA" id="ARBA00022695"/>
    </source>
</evidence>
<dbReference type="Pfam" id="PF17917">
    <property type="entry name" value="RT_RNaseH"/>
    <property type="match status" value="1"/>
</dbReference>
<dbReference type="Proteomes" id="UP001165121">
    <property type="component" value="Unassembled WGS sequence"/>
</dbReference>
<evidence type="ECO:0000259" key="7">
    <source>
        <dbReference type="Pfam" id="PF17917"/>
    </source>
</evidence>
<dbReference type="CDD" id="cd09274">
    <property type="entry name" value="RNase_HI_RT_Ty3"/>
    <property type="match status" value="1"/>
</dbReference>
<comment type="caution">
    <text evidence="8">The sequence shown here is derived from an EMBL/GenBank/DDBJ whole genome shotgun (WGS) entry which is preliminary data.</text>
</comment>
<feature type="domain" description="Reverse transcriptase RNase H-like" evidence="7">
    <location>
        <begin position="128"/>
        <end position="236"/>
    </location>
</feature>
<gene>
    <name evidence="8" type="ORF">Pfra01_000348800</name>
</gene>
<keyword evidence="9" id="KW-1185">Reference proteome</keyword>
<dbReference type="InterPro" id="IPR041373">
    <property type="entry name" value="RT_RNaseH"/>
</dbReference>
<evidence type="ECO:0000256" key="3">
    <source>
        <dbReference type="ARBA" id="ARBA00022722"/>
    </source>
</evidence>
<keyword evidence="4" id="KW-0255">Endonuclease</keyword>
<evidence type="ECO:0000256" key="1">
    <source>
        <dbReference type="ARBA" id="ARBA00022679"/>
    </source>
</evidence>
<dbReference type="InterPro" id="IPR050951">
    <property type="entry name" value="Retrovirus_Pol_polyprotein"/>
</dbReference>
<dbReference type="PANTHER" id="PTHR37984:SF5">
    <property type="entry name" value="PROTEIN NYNRIN-LIKE"/>
    <property type="match status" value="1"/>
</dbReference>
<evidence type="ECO:0000313" key="8">
    <source>
        <dbReference type="EMBL" id="GMF22906.1"/>
    </source>
</evidence>
<dbReference type="InterPro" id="IPR043502">
    <property type="entry name" value="DNA/RNA_pol_sf"/>
</dbReference>
<keyword evidence="6" id="KW-0695">RNA-directed DNA polymerase</keyword>
<evidence type="ECO:0000256" key="5">
    <source>
        <dbReference type="ARBA" id="ARBA00022801"/>
    </source>
</evidence>
<dbReference type="Gene3D" id="3.10.20.370">
    <property type="match status" value="1"/>
</dbReference>
<evidence type="ECO:0000256" key="4">
    <source>
        <dbReference type="ARBA" id="ARBA00022759"/>
    </source>
</evidence>
<dbReference type="GO" id="GO:0004519">
    <property type="term" value="F:endonuclease activity"/>
    <property type="evidence" value="ECO:0007669"/>
    <property type="project" value="UniProtKB-KW"/>
</dbReference>
<keyword evidence="5" id="KW-0378">Hydrolase</keyword>
<keyword evidence="2" id="KW-0548">Nucleotidyltransferase</keyword>
<name>A0A9W6WZ88_9STRA</name>
<keyword evidence="3" id="KW-0540">Nuclease</keyword>